<dbReference type="Pfam" id="PF03435">
    <property type="entry name" value="Sacchrp_dh_NADP"/>
    <property type="match status" value="1"/>
</dbReference>
<dbReference type="GO" id="GO:0005811">
    <property type="term" value="C:lipid droplet"/>
    <property type="evidence" value="ECO:0007669"/>
    <property type="project" value="TreeGrafter"/>
</dbReference>
<evidence type="ECO:0000313" key="4">
    <source>
        <dbReference type="Proteomes" id="UP001168972"/>
    </source>
</evidence>
<accession>A0AA39FF49</accession>
<dbReference type="PANTHER" id="PTHR12286">
    <property type="entry name" value="SACCHAROPINE DEHYDROGENASE-LIKE OXIDOREDUCTASE"/>
    <property type="match status" value="1"/>
</dbReference>
<dbReference type="FunFam" id="3.40.50.720:FF:000178">
    <property type="entry name" value="Saccharopine dehydrogenase-like oxidoreductase"/>
    <property type="match status" value="1"/>
</dbReference>
<dbReference type="Gene3D" id="3.40.50.720">
    <property type="entry name" value="NAD(P)-binding Rossmann-like Domain"/>
    <property type="match status" value="1"/>
</dbReference>
<dbReference type="InterPro" id="IPR036291">
    <property type="entry name" value="NAD(P)-bd_dom_sf"/>
</dbReference>
<organism evidence="3 4">
    <name type="scientific">Microctonus hyperodae</name>
    <name type="common">Parasitoid wasp</name>
    <dbReference type="NCBI Taxonomy" id="165561"/>
    <lineage>
        <taxon>Eukaryota</taxon>
        <taxon>Metazoa</taxon>
        <taxon>Ecdysozoa</taxon>
        <taxon>Arthropoda</taxon>
        <taxon>Hexapoda</taxon>
        <taxon>Insecta</taxon>
        <taxon>Pterygota</taxon>
        <taxon>Neoptera</taxon>
        <taxon>Endopterygota</taxon>
        <taxon>Hymenoptera</taxon>
        <taxon>Apocrita</taxon>
        <taxon>Ichneumonoidea</taxon>
        <taxon>Braconidae</taxon>
        <taxon>Euphorinae</taxon>
        <taxon>Microctonus</taxon>
    </lineage>
</organism>
<sequence length="423" mass="47153">MAEKRLDLLIFGASGFTGKYTVKEAARLCKNNPFSWGVAGRNKERLNNVIKEFAPEFESIPVVIADIKDEESLVKMAKMCKVVINCCGPYRFYGEAVVKACINSGTHHVDVSGEPQYMEEMQLKYNKAAQDAGVYVISACGFDSIPCDLGIIFAQQKFKGEINSVETYLNSWTKHNKRSAVIHYGTWESAIHGLHHGDELRDLRTKLFPNKLPKLEPKLQPRGFVHRNVISEGWSVPFLGSDRSVAYRSQYFLYENDKIRPAQLQTYMTLKSMFSLISLTCIGAVFSLMTKCKCGRSLLLMYPRFFSCGLVSHEGPDPEAMEKTHFSLTLSANGWKDKLAEPTDKHTNPMDKQMIAKVSGTNPGYGATCTMLIISALTVLREADKMPNNGGVLSPGAAFAKTTLIDQLNNNNVKFEVISSVEK</sequence>
<dbReference type="AlphaFoldDB" id="A0AA39FF49"/>
<dbReference type="SUPFAM" id="SSF51735">
    <property type="entry name" value="NAD(P)-binding Rossmann-fold domains"/>
    <property type="match status" value="1"/>
</dbReference>
<dbReference type="InterPro" id="IPR051276">
    <property type="entry name" value="Saccharopine_DH-like_oxidrdct"/>
</dbReference>
<dbReference type="PANTHER" id="PTHR12286:SF5">
    <property type="entry name" value="SACCHAROPINE DEHYDROGENASE-LIKE OXIDOREDUCTASE"/>
    <property type="match status" value="1"/>
</dbReference>
<protein>
    <recommendedName>
        <fullName evidence="2">Saccharopine dehydrogenase NADP binding domain-containing protein</fullName>
    </recommendedName>
</protein>
<dbReference type="EMBL" id="JAQQBR010001831">
    <property type="protein sequence ID" value="KAK0168393.1"/>
    <property type="molecule type" value="Genomic_DNA"/>
</dbReference>
<reference evidence="3" key="2">
    <citation type="submission" date="2023-03" db="EMBL/GenBank/DDBJ databases">
        <authorList>
            <person name="Inwood S.N."/>
            <person name="Skelly J.G."/>
            <person name="Guhlin J."/>
            <person name="Harrop T.W.R."/>
            <person name="Goldson S.G."/>
            <person name="Dearden P.K."/>
        </authorList>
    </citation>
    <scope>NUCLEOTIDE SEQUENCE</scope>
    <source>
        <strain evidence="3">Lincoln</strain>
        <tissue evidence="3">Whole body</tissue>
    </source>
</reference>
<proteinExistence type="inferred from homology"/>
<dbReference type="InterPro" id="IPR005097">
    <property type="entry name" value="Sacchrp_dh_NADP-bd"/>
</dbReference>
<evidence type="ECO:0000256" key="1">
    <source>
        <dbReference type="ARBA" id="ARBA00038048"/>
    </source>
</evidence>
<comment type="caution">
    <text evidence="3">The sequence shown here is derived from an EMBL/GenBank/DDBJ whole genome shotgun (WGS) entry which is preliminary data.</text>
</comment>
<feature type="domain" description="Saccharopine dehydrogenase NADP binding" evidence="2">
    <location>
        <begin position="9"/>
        <end position="137"/>
    </location>
</feature>
<name>A0AA39FF49_MICHY</name>
<reference evidence="3" key="1">
    <citation type="journal article" date="2023" name="bioRxiv">
        <title>Scaffold-level genome assemblies of two parasitoid biocontrol wasps reveal the parthenogenesis mechanism and an associated novel virus.</title>
        <authorList>
            <person name="Inwood S."/>
            <person name="Skelly J."/>
            <person name="Guhlin J."/>
            <person name="Harrop T."/>
            <person name="Goldson S."/>
            <person name="Dearden P."/>
        </authorList>
    </citation>
    <scope>NUCLEOTIDE SEQUENCE</scope>
    <source>
        <strain evidence="3">Lincoln</strain>
        <tissue evidence="3">Whole body</tissue>
    </source>
</reference>
<evidence type="ECO:0000313" key="3">
    <source>
        <dbReference type="EMBL" id="KAK0168393.1"/>
    </source>
</evidence>
<dbReference type="GO" id="GO:0005886">
    <property type="term" value="C:plasma membrane"/>
    <property type="evidence" value="ECO:0007669"/>
    <property type="project" value="TreeGrafter"/>
</dbReference>
<keyword evidence="4" id="KW-1185">Reference proteome</keyword>
<comment type="similarity">
    <text evidence="1">Belongs to the saccharopine dehydrogenase family.</text>
</comment>
<dbReference type="Proteomes" id="UP001168972">
    <property type="component" value="Unassembled WGS sequence"/>
</dbReference>
<dbReference type="GO" id="GO:0009247">
    <property type="term" value="P:glycolipid biosynthetic process"/>
    <property type="evidence" value="ECO:0007669"/>
    <property type="project" value="TreeGrafter"/>
</dbReference>
<evidence type="ECO:0000259" key="2">
    <source>
        <dbReference type="Pfam" id="PF03435"/>
    </source>
</evidence>
<dbReference type="GO" id="GO:0005739">
    <property type="term" value="C:mitochondrion"/>
    <property type="evidence" value="ECO:0007669"/>
    <property type="project" value="TreeGrafter"/>
</dbReference>
<gene>
    <name evidence="3" type="ORF">PV327_002199</name>
</gene>